<dbReference type="AlphaFoldDB" id="A0AAJ3LTV5"/>
<gene>
    <name evidence="2" type="ORF">M997_1922</name>
</gene>
<dbReference type="Proteomes" id="UP000078250">
    <property type="component" value="Unassembled WGS sequence"/>
</dbReference>
<keyword evidence="1" id="KW-0812">Transmembrane</keyword>
<protein>
    <submittedName>
        <fullName evidence="2">Transporter</fullName>
    </submittedName>
</protein>
<proteinExistence type="predicted"/>
<evidence type="ECO:0000313" key="2">
    <source>
        <dbReference type="EMBL" id="OAT46924.1"/>
    </source>
</evidence>
<keyword evidence="1" id="KW-0472">Membrane</keyword>
<name>A0AAJ3LTV5_PROHU</name>
<feature type="transmembrane region" description="Helical" evidence="1">
    <location>
        <begin position="39"/>
        <end position="60"/>
    </location>
</feature>
<feature type="transmembrane region" description="Helical" evidence="1">
    <location>
        <begin position="12"/>
        <end position="33"/>
    </location>
</feature>
<keyword evidence="3" id="KW-1185">Reference proteome</keyword>
<sequence length="76" mass="8163">MSQALSPFSQRAGLASSVLAIAQLSFASLYIWIMGWIGIPAITMLIIILLASSVIGFTLLRFFSSLNQSQEVVSNA</sequence>
<evidence type="ECO:0000256" key="1">
    <source>
        <dbReference type="SAM" id="Phobius"/>
    </source>
</evidence>
<dbReference type="EMBL" id="LXEV01000022">
    <property type="protein sequence ID" value="OAT46924.1"/>
    <property type="molecule type" value="Genomic_DNA"/>
</dbReference>
<organism evidence="2 3">
    <name type="scientific">Proteus hauseri ATCC 700826</name>
    <dbReference type="NCBI Taxonomy" id="1354271"/>
    <lineage>
        <taxon>Bacteria</taxon>
        <taxon>Pseudomonadati</taxon>
        <taxon>Pseudomonadota</taxon>
        <taxon>Gammaproteobacteria</taxon>
        <taxon>Enterobacterales</taxon>
        <taxon>Morganellaceae</taxon>
        <taxon>Proteus</taxon>
    </lineage>
</organism>
<evidence type="ECO:0000313" key="3">
    <source>
        <dbReference type="Proteomes" id="UP000078250"/>
    </source>
</evidence>
<reference evidence="2 3" key="1">
    <citation type="submission" date="2016-04" db="EMBL/GenBank/DDBJ databases">
        <title>ATOL: Assembling a taxonomically balanced genome-scale reconstruction of the evolutionary history of the Enterobacteriaceae.</title>
        <authorList>
            <person name="Plunkett G.III."/>
            <person name="Neeno-Eckwall E.C."/>
            <person name="Glasner J.D."/>
            <person name="Perna N.T."/>
        </authorList>
    </citation>
    <scope>NUCLEOTIDE SEQUENCE [LARGE SCALE GENOMIC DNA]</scope>
    <source>
        <strain evidence="2 3">ATCC 700826</strain>
    </source>
</reference>
<keyword evidence="1" id="KW-1133">Transmembrane helix</keyword>
<comment type="caution">
    <text evidence="2">The sequence shown here is derived from an EMBL/GenBank/DDBJ whole genome shotgun (WGS) entry which is preliminary data.</text>
</comment>
<accession>A0AAJ3LTV5</accession>